<evidence type="ECO:0000313" key="4">
    <source>
        <dbReference type="EMBL" id="AFH42625.1"/>
    </source>
</evidence>
<dbReference type="GO" id="GO:0016757">
    <property type="term" value="F:glycosyltransferase activity"/>
    <property type="evidence" value="ECO:0007669"/>
    <property type="project" value="InterPro"/>
</dbReference>
<dbReference type="RefSeq" id="WP_014557774.1">
    <property type="nucleotide sequence ID" value="NC_017461.1"/>
</dbReference>
<dbReference type="KEGG" id="ffo:FFONT_0635"/>
<evidence type="ECO:0000313" key="5">
    <source>
        <dbReference type="Proteomes" id="UP000007391"/>
    </source>
</evidence>
<dbReference type="EMBL" id="CP003423">
    <property type="protein sequence ID" value="AFH42625.1"/>
    <property type="molecule type" value="Genomic_DNA"/>
</dbReference>
<feature type="domain" description="Glycosyltransferase subfamily 4-like N-terminal" evidence="3">
    <location>
        <begin position="16"/>
        <end position="204"/>
    </location>
</feature>
<dbReference type="Proteomes" id="UP000007391">
    <property type="component" value="Chromosome"/>
</dbReference>
<dbReference type="STRING" id="1163730.FFONT_0635"/>
<dbReference type="OrthoDB" id="131038at2157"/>
<gene>
    <name evidence="4" type="ordered locus">FFONT_0635</name>
</gene>
<reference evidence="5" key="1">
    <citation type="submission" date="2012-03" db="EMBL/GenBank/DDBJ databases">
        <title>Fervidicoccus fontis complete genome analysis confirms its distinct phylogenetic position and predicts its environmental function.</title>
        <authorList>
            <person name="Lebedinsky A.V."/>
            <person name="Mardanov A.V."/>
            <person name="Gumerov V.M."/>
            <person name="Beletsky A.V."/>
            <person name="Kublanov I.V."/>
            <person name="Perevalova A.A."/>
            <person name="Bonch-Osmolovskaya E.A."/>
            <person name="Ravin N.V."/>
            <person name="Skryabin K.G."/>
        </authorList>
    </citation>
    <scope>NUCLEOTIDE SEQUENCE [LARGE SCALE GENOMIC DNA]</scope>
    <source>
        <strain evidence="5">DSM 19380 / VKM B-2539 / Kam940</strain>
    </source>
</reference>
<dbReference type="eggNOG" id="arCOG01418">
    <property type="taxonomic scope" value="Archaea"/>
</dbReference>
<sequence length="395" mass="44940">MTNILIISEKWWPEGGGAELATYLITDMLSRHFKVTVITGSKLHKSLNGVRMFNTPLLISHSKHELWIKTTLLANESWFKKLIKNTDIVYIPGFSFPVISLAKRMGKKVIVHLHGYIPVSYTSLIPAPYEENKNSIWKFNIWLEHRRGLVNLLLAGLSSYIMPRIARTWLEQADKVLCVSNRHAKIISELAPKLKNKIAVIYNPPPKDSLMINTNEISKEHKPTIAYNISDIIKGYHIFLKVLLRSSDNTRFITFGSTIPANIKNKEKNILHYPRRLSHEEVIKIYMRSWAALSLSIVEETFGYAVLDAGLATAIPIAFKVGGISEIIEGTHAESFSVKPYDISSLLDKIEYISSMSPHQVMDIGIKIRSELLRKFDEKKIESSLIEIFNTILSE</sequence>
<dbReference type="Gene3D" id="3.40.50.2000">
    <property type="entry name" value="Glycogen Phosphorylase B"/>
    <property type="match status" value="2"/>
</dbReference>
<dbReference type="AlphaFoldDB" id="I0A0W8"/>
<dbReference type="Pfam" id="PF13439">
    <property type="entry name" value="Glyco_transf_4"/>
    <property type="match status" value="1"/>
</dbReference>
<dbReference type="Pfam" id="PF00534">
    <property type="entry name" value="Glycos_transf_1"/>
    <property type="match status" value="1"/>
</dbReference>
<proteinExistence type="predicted"/>
<accession>I0A0W8</accession>
<keyword evidence="1 4" id="KW-0808">Transferase</keyword>
<name>I0A0W8_FERFK</name>
<dbReference type="PANTHER" id="PTHR46401">
    <property type="entry name" value="GLYCOSYLTRANSFERASE WBBK-RELATED"/>
    <property type="match status" value="1"/>
</dbReference>
<keyword evidence="5" id="KW-1185">Reference proteome</keyword>
<dbReference type="InParanoid" id="I0A0W8"/>
<evidence type="ECO:0000259" key="3">
    <source>
        <dbReference type="Pfam" id="PF13439"/>
    </source>
</evidence>
<dbReference type="CDD" id="cd03801">
    <property type="entry name" value="GT4_PimA-like"/>
    <property type="match status" value="1"/>
</dbReference>
<feature type="domain" description="Glycosyl transferase family 1" evidence="2">
    <location>
        <begin position="235"/>
        <end position="358"/>
    </location>
</feature>
<reference evidence="4 5" key="2">
    <citation type="journal article" date="2014" name="Extremophiles">
        <title>Analysis of the complete genome of Fervidococcus fontis confirms the distinct phylogenetic position of the order Fervidicoccales and suggests its environmental function.</title>
        <authorList>
            <person name="Lebedinsky A.V."/>
            <person name="Mardanov A.V."/>
            <person name="Kublanov I.V."/>
            <person name="Gumerov V.M."/>
            <person name="Beletsky A.V."/>
            <person name="Perevalova A.A."/>
            <person name="Bidzhieva S.Kh."/>
            <person name="Bonch-Osmolovskaya E.A."/>
            <person name="Skryabin K.G."/>
            <person name="Ravin N.V."/>
        </authorList>
    </citation>
    <scope>NUCLEOTIDE SEQUENCE [LARGE SCALE GENOMIC DNA]</scope>
    <source>
        <strain evidence="5">DSM 19380 / VKM B-2539 / Kam940</strain>
    </source>
</reference>
<dbReference type="InterPro" id="IPR028098">
    <property type="entry name" value="Glyco_trans_4-like_N"/>
</dbReference>
<dbReference type="HOGENOM" id="CLU_711016_0_0_2"/>
<evidence type="ECO:0000259" key="2">
    <source>
        <dbReference type="Pfam" id="PF00534"/>
    </source>
</evidence>
<protein>
    <submittedName>
        <fullName evidence="4">Glycosyltransferase, family 4</fullName>
    </submittedName>
</protein>
<dbReference type="InterPro" id="IPR001296">
    <property type="entry name" value="Glyco_trans_1"/>
</dbReference>
<evidence type="ECO:0000256" key="1">
    <source>
        <dbReference type="ARBA" id="ARBA00022679"/>
    </source>
</evidence>
<dbReference type="PANTHER" id="PTHR46401:SF2">
    <property type="entry name" value="GLYCOSYLTRANSFERASE WBBK-RELATED"/>
    <property type="match status" value="1"/>
</dbReference>
<dbReference type="GeneID" id="12449714"/>
<dbReference type="SUPFAM" id="SSF53756">
    <property type="entry name" value="UDP-Glycosyltransferase/glycogen phosphorylase"/>
    <property type="match status" value="1"/>
</dbReference>
<organism evidence="4 5">
    <name type="scientific">Fervidicoccus fontis (strain DSM 19380 / JCM 18336 / VKM B-2539 / Kam940)</name>
    <dbReference type="NCBI Taxonomy" id="1163730"/>
    <lineage>
        <taxon>Archaea</taxon>
        <taxon>Thermoproteota</taxon>
        <taxon>Thermoprotei</taxon>
        <taxon>Fervidicoccales</taxon>
        <taxon>Fervidicoccaceae</taxon>
        <taxon>Fervidicoccus</taxon>
    </lineage>
</organism>